<feature type="region of interest" description="Disordered" evidence="4">
    <location>
        <begin position="1000"/>
        <end position="1039"/>
    </location>
</feature>
<evidence type="ECO:0000256" key="1">
    <source>
        <dbReference type="ARBA" id="ARBA00008275"/>
    </source>
</evidence>
<feature type="compositionally biased region" description="Basic and acidic residues" evidence="4">
    <location>
        <begin position="792"/>
        <end position="808"/>
    </location>
</feature>
<feature type="coiled-coil region" evidence="3">
    <location>
        <begin position="126"/>
        <end position="213"/>
    </location>
</feature>
<sequence>MGSQGPGRKRTPNKNGLTAEEDALNIIAREAENRLAAKRAARAEAREIRMRELERQQKEIYQVQKMSEDEEWTSGGSRTSLQGSSRGSTLSTATLTSLGGTSSCRLSEDSSVTTDTETSIQEIKDIHELKDQIQDVEAKYTQSLKDIKDSLAEMEEKYRKAMVSNAQLDNEKSNLMYQVDTLKDSLIELEELLAETRREFEEKTKDLEREKHAHSVLQFKFSELEETLKQSEELLTKHGIVLGPDLSTSREVGEDVTDGSTCTEVKEGSSVLGTQEMQLVRGENVGGCRGDQDQNPKDLDHGMQENHLPPCAYGSSSDAPIATQNDSEHLWKYLNNDLKQIQNNVEKSQNVDFNPEDLKSASRFKDEVKKEREVVGHSSDKSGKCGGLEPDPLTEGRVIADQNESLISVKIIEEIKEGNPGFTSYAHDVPLASPEHGYKPAETMVGDAQSRRTDENAQQSKSASIPSKKKKKKKKNKQKQKQCCDEKEGNTESQGKNKNILKMASPVQIKETNPECDSWLIEPSEDMAVNEHITTNLDDERMIQPKSKGEDSIKLQSPESITDIVSSCGVFLESSDKTESSLQIRNEKEETQEANVSVELKTDDQITHLDEMKHESIKAVKDEKATQGHVQHRCSITADDKNLKAYVEDFSGDTLEMNYSTVEMPPDSSSIKKQYQVKLPGEDIEFQEPTEPAPESKVEENVVECRESFECYDTVLEESSVMPNCFSVKTNEEVIGSNEKLQEKNKVWQEQESDPCATGQEQTGRNNEPQEITDAQDADTGPAQELQIYEQANERSEGEQQTSVKRESCLTQDQLVKTEEKYCVHQQQDIPENEEHLEMKDTEHNADTVLEESSVMPNCFSEKTNEVIGSKEILQEKTWQEQESDDPCATGQEQTGKNNEPQESTDAQNADTDAAQELRTSIKREGCLTQDDLVKTEEKYCVHQEQDIPENEEEHPEMKDTEHSLGRESDTANDFQNLDEPQSEVVELGLEAIDSIIQGGSQNVGEQEVITGINEDSKNCSETENKKGKGKSKEDCKMS</sequence>
<feature type="compositionally biased region" description="Polar residues" evidence="4">
    <location>
        <begin position="891"/>
        <end position="904"/>
    </location>
</feature>
<reference evidence="5" key="2">
    <citation type="submission" date="2025-08" db="UniProtKB">
        <authorList>
            <consortium name="Ensembl"/>
        </authorList>
    </citation>
    <scope>IDENTIFICATION</scope>
</reference>
<protein>
    <submittedName>
        <fullName evidence="5">LRR binding FLII interacting protein 1</fullName>
    </submittedName>
</protein>
<feature type="region of interest" description="Disordered" evidence="4">
    <location>
        <begin position="736"/>
        <end position="809"/>
    </location>
</feature>
<feature type="compositionally biased region" description="Basic and acidic residues" evidence="4">
    <location>
        <begin position="956"/>
        <end position="970"/>
    </location>
</feature>
<feature type="region of interest" description="Disordered" evidence="4">
    <location>
        <begin position="1"/>
        <end position="21"/>
    </location>
</feature>
<feature type="compositionally biased region" description="Basic residues" evidence="4">
    <location>
        <begin position="467"/>
        <end position="480"/>
    </location>
</feature>
<dbReference type="GO" id="GO:0000978">
    <property type="term" value="F:RNA polymerase II cis-regulatory region sequence-specific DNA binding"/>
    <property type="evidence" value="ECO:0007669"/>
    <property type="project" value="TreeGrafter"/>
</dbReference>
<evidence type="ECO:0000256" key="4">
    <source>
        <dbReference type="SAM" id="MobiDB-lite"/>
    </source>
</evidence>
<accession>A0AAR2LVW9</accession>
<evidence type="ECO:0000313" key="6">
    <source>
        <dbReference type="Proteomes" id="UP001501920"/>
    </source>
</evidence>
<organism evidence="5 6">
    <name type="scientific">Pygocentrus nattereri</name>
    <name type="common">Red-bellied piranha</name>
    <dbReference type="NCBI Taxonomy" id="42514"/>
    <lineage>
        <taxon>Eukaryota</taxon>
        <taxon>Metazoa</taxon>
        <taxon>Chordata</taxon>
        <taxon>Craniata</taxon>
        <taxon>Vertebrata</taxon>
        <taxon>Euteleostomi</taxon>
        <taxon>Actinopterygii</taxon>
        <taxon>Neopterygii</taxon>
        <taxon>Teleostei</taxon>
        <taxon>Ostariophysi</taxon>
        <taxon>Characiformes</taxon>
        <taxon>Characoidei</taxon>
        <taxon>Pygocentrus</taxon>
    </lineage>
</organism>
<feature type="compositionally biased region" description="Polar residues" evidence="4">
    <location>
        <begin position="759"/>
        <end position="770"/>
    </location>
</feature>
<dbReference type="AlphaFoldDB" id="A0AAR2LVW9"/>
<feature type="compositionally biased region" description="Basic and acidic residues" evidence="4">
    <location>
        <begin position="920"/>
        <end position="946"/>
    </location>
</feature>
<evidence type="ECO:0000313" key="5">
    <source>
        <dbReference type="Ensembl" id="ENSPNAP00000078466.1"/>
    </source>
</evidence>
<feature type="compositionally biased region" description="Basic and acidic residues" evidence="4">
    <location>
        <begin position="1015"/>
        <end position="1039"/>
    </location>
</feature>
<feature type="compositionally biased region" description="Basic and acidic residues" evidence="4">
    <location>
        <begin position="740"/>
        <end position="749"/>
    </location>
</feature>
<feature type="compositionally biased region" description="Basic and acidic residues" evidence="4">
    <location>
        <begin position="369"/>
        <end position="383"/>
    </location>
</feature>
<dbReference type="PANTHER" id="PTHR19212">
    <property type="entry name" value="LEUCINE RICH REPEAT IN FLII INTERACTING PROTEIN"/>
    <property type="match status" value="1"/>
</dbReference>
<evidence type="ECO:0000256" key="3">
    <source>
        <dbReference type="SAM" id="Coils"/>
    </source>
</evidence>
<evidence type="ECO:0000256" key="2">
    <source>
        <dbReference type="ARBA" id="ARBA00023054"/>
    </source>
</evidence>
<dbReference type="GeneTree" id="ENSGT00530000063564"/>
<reference evidence="5 6" key="1">
    <citation type="submission" date="2020-10" db="EMBL/GenBank/DDBJ databases">
        <title>Pygocentrus nattereri (red-bellied piranha) genome, fPygNat1, primary haplotype.</title>
        <authorList>
            <person name="Myers G."/>
            <person name="Meyer A."/>
            <person name="Karagic N."/>
            <person name="Pippel M."/>
            <person name="Winkler S."/>
            <person name="Tracey A."/>
            <person name="Wood J."/>
            <person name="Formenti G."/>
            <person name="Howe K."/>
            <person name="Fedrigo O."/>
            <person name="Jarvis E.D."/>
        </authorList>
    </citation>
    <scope>NUCLEOTIDE SEQUENCE [LARGE SCALE GENOMIC DNA]</scope>
</reference>
<dbReference type="Pfam" id="PF09738">
    <property type="entry name" value="LRRFIP"/>
    <property type="match status" value="1"/>
</dbReference>
<dbReference type="InterPro" id="IPR019139">
    <property type="entry name" value="LRRFIP1/2"/>
</dbReference>
<feature type="compositionally biased region" description="Low complexity" evidence="4">
    <location>
        <begin position="83"/>
        <end position="118"/>
    </location>
</feature>
<keyword evidence="6" id="KW-1185">Reference proteome</keyword>
<keyword evidence="2 3" id="KW-0175">Coiled coil</keyword>
<feature type="region of interest" description="Disordered" evidence="4">
    <location>
        <begin position="426"/>
        <end position="500"/>
    </location>
</feature>
<comment type="similarity">
    <text evidence="1">Belongs to the LRRFIP family.</text>
</comment>
<dbReference type="Ensembl" id="ENSPNAT00000054294.1">
    <property type="protein sequence ID" value="ENSPNAP00000078466.1"/>
    <property type="gene ID" value="ENSPNAG00000000441.2"/>
</dbReference>
<dbReference type="Gene3D" id="1.20.5.4090">
    <property type="match status" value="1"/>
</dbReference>
<reference evidence="5" key="3">
    <citation type="submission" date="2025-09" db="UniProtKB">
        <authorList>
            <consortium name="Ensembl"/>
        </authorList>
    </citation>
    <scope>IDENTIFICATION</scope>
</reference>
<proteinExistence type="inferred from homology"/>
<feature type="compositionally biased region" description="Low complexity" evidence="4">
    <location>
        <begin position="905"/>
        <end position="915"/>
    </location>
</feature>
<name>A0AAR2LVW9_PYGNA</name>
<feature type="region of interest" description="Disordered" evidence="4">
    <location>
        <begin position="369"/>
        <end position="395"/>
    </location>
</feature>
<dbReference type="GO" id="GO:0000981">
    <property type="term" value="F:DNA-binding transcription factor activity, RNA polymerase II-specific"/>
    <property type="evidence" value="ECO:0007669"/>
    <property type="project" value="TreeGrafter"/>
</dbReference>
<feature type="region of interest" description="Disordered" evidence="4">
    <location>
        <begin position="61"/>
        <end position="118"/>
    </location>
</feature>
<feature type="region of interest" description="Disordered" evidence="4">
    <location>
        <begin position="870"/>
        <end position="977"/>
    </location>
</feature>
<dbReference type="Proteomes" id="UP001501920">
    <property type="component" value="Chromosome 6"/>
</dbReference>
<dbReference type="PANTHER" id="PTHR19212:SF5">
    <property type="entry name" value="LEUCINE-RICH REPEAT FLIGHTLESS-INTERACTING PROTEIN 1"/>
    <property type="match status" value="1"/>
</dbReference>